<feature type="domain" description="CLASP N-terminal" evidence="7">
    <location>
        <begin position="15"/>
        <end position="223"/>
    </location>
</feature>
<evidence type="ECO:0000256" key="3">
    <source>
        <dbReference type="ARBA" id="ARBA00022618"/>
    </source>
</evidence>
<reference evidence="8" key="1">
    <citation type="submission" date="2020-12" db="EMBL/GenBank/DDBJ databases">
        <title>Metabolic potential, ecology and presence of endohyphal bacteria is reflected in genomic diversity of Mucoromycotina.</title>
        <authorList>
            <person name="Muszewska A."/>
            <person name="Okrasinska A."/>
            <person name="Steczkiewicz K."/>
            <person name="Drgas O."/>
            <person name="Orlowska M."/>
            <person name="Perlinska-Lenart U."/>
            <person name="Aleksandrzak-Piekarczyk T."/>
            <person name="Szatraj K."/>
            <person name="Zielenkiewicz U."/>
            <person name="Pilsyk S."/>
            <person name="Malc E."/>
            <person name="Mieczkowski P."/>
            <person name="Kruszewska J.S."/>
            <person name="Biernat P."/>
            <person name="Pawlowska J."/>
        </authorList>
    </citation>
    <scope>NUCLEOTIDE SEQUENCE</scope>
    <source>
        <strain evidence="8">WA0000051536</strain>
    </source>
</reference>
<dbReference type="InterPro" id="IPR024395">
    <property type="entry name" value="CLASP_N_dom"/>
</dbReference>
<feature type="region of interest" description="Disordered" evidence="6">
    <location>
        <begin position="285"/>
        <end position="507"/>
    </location>
</feature>
<dbReference type="PANTHER" id="PTHR21567:SF60">
    <property type="entry name" value="CLASP N-TERMINAL DOMAIN-CONTAINING PROTEIN"/>
    <property type="match status" value="1"/>
</dbReference>
<evidence type="ECO:0000256" key="4">
    <source>
        <dbReference type="ARBA" id="ARBA00022701"/>
    </source>
</evidence>
<feature type="region of interest" description="Disordered" evidence="6">
    <location>
        <begin position="253"/>
        <end position="273"/>
    </location>
</feature>
<dbReference type="GO" id="GO:0005876">
    <property type="term" value="C:spindle microtubule"/>
    <property type="evidence" value="ECO:0007669"/>
    <property type="project" value="TreeGrafter"/>
</dbReference>
<dbReference type="OrthoDB" id="46159at2759"/>
<dbReference type="Proteomes" id="UP000612746">
    <property type="component" value="Unassembled WGS sequence"/>
</dbReference>
<dbReference type="AlphaFoldDB" id="A0A8H7PQ03"/>
<dbReference type="GO" id="GO:0008017">
    <property type="term" value="F:microtubule binding"/>
    <property type="evidence" value="ECO:0007669"/>
    <property type="project" value="TreeGrafter"/>
</dbReference>
<evidence type="ECO:0000313" key="9">
    <source>
        <dbReference type="Proteomes" id="UP000612746"/>
    </source>
</evidence>
<feature type="compositionally biased region" description="Polar residues" evidence="6">
    <location>
        <begin position="407"/>
        <end position="418"/>
    </location>
</feature>
<dbReference type="PANTHER" id="PTHR21567">
    <property type="entry name" value="CLASP"/>
    <property type="match status" value="1"/>
</dbReference>
<comment type="caution">
    <text evidence="8">The sequence shown here is derived from an EMBL/GenBank/DDBJ whole genome shotgun (WGS) entry which is preliminary data.</text>
</comment>
<comment type="subcellular location">
    <subcellularLocation>
        <location evidence="1">Cytoplasm</location>
        <location evidence="1">Cytoskeleton</location>
        <location evidence="1">Spindle</location>
    </subcellularLocation>
</comment>
<protein>
    <recommendedName>
        <fullName evidence="7">CLASP N-terminal domain-containing protein</fullName>
    </recommendedName>
</protein>
<dbReference type="Gene3D" id="1.25.10.10">
    <property type="entry name" value="Leucine-rich Repeat Variant"/>
    <property type="match status" value="1"/>
</dbReference>
<dbReference type="EMBL" id="JAEPRA010000011">
    <property type="protein sequence ID" value="KAG2178319.1"/>
    <property type="molecule type" value="Genomic_DNA"/>
</dbReference>
<dbReference type="GO" id="GO:0005881">
    <property type="term" value="C:cytoplasmic microtubule"/>
    <property type="evidence" value="ECO:0007669"/>
    <property type="project" value="TreeGrafter"/>
</dbReference>
<comment type="similarity">
    <text evidence="2">Belongs to the CLASP family.</text>
</comment>
<keyword evidence="5" id="KW-0131">Cell cycle</keyword>
<evidence type="ECO:0000256" key="2">
    <source>
        <dbReference type="ARBA" id="ARBA00009549"/>
    </source>
</evidence>
<dbReference type="InterPro" id="IPR016024">
    <property type="entry name" value="ARM-type_fold"/>
</dbReference>
<dbReference type="GO" id="GO:1990023">
    <property type="term" value="C:mitotic spindle midzone"/>
    <property type="evidence" value="ECO:0007669"/>
    <property type="project" value="TreeGrafter"/>
</dbReference>
<feature type="non-terminal residue" evidence="8">
    <location>
        <position position="1"/>
    </location>
</feature>
<sequence>MAFKGSISISTEPELDREIKRICTLFQKKETEETWEQFDLALKNVSKWTKEGATSMGNFIPAIKNLKEPIVKSLLTERSRLSGTTTDLLEQLAIHLKRSYEPLNDGFLPHIMKLFTRSNKLFVGRSIKCVSVIIQHAKIPRAIPQFCKAISKPDPNKQMRMGAAQCLTSSIEFNATSDLEHHLEIIENAIRVGAMDPAPEVREVVRKCFEMYKKQLPEPSIMLVYLKLIHFISSLPANIRKYLKIAGKGESSLRVGNIPPTHRPSLSAKSSSYGDVRRLAISKNAVPGKALHRAHSHPPSETKSLLEAPVPKRQASYHIPNGSSKPPATKRLRTDQSRLARPVISQTAHSETAMDGPNVTTDSTPPIRQGSPSSVTETTPPPSLETPIGDLSLVKNENGNKKHEEQQSSSQPISNTPSIPVRAPSSFRRSRSSLLSSGRRSLGDPVRPVKSYQLGHDQNGATILRQSSGSPTTTPSKNGTEVKFQNEKTKKPLVASTEAKEDANSAP</sequence>
<accession>A0A8H7PQ03</accession>
<gene>
    <name evidence="8" type="ORF">INT44_001469</name>
</gene>
<evidence type="ECO:0000259" key="7">
    <source>
        <dbReference type="Pfam" id="PF12348"/>
    </source>
</evidence>
<keyword evidence="9" id="KW-1185">Reference proteome</keyword>
<keyword evidence="4" id="KW-0493">Microtubule</keyword>
<feature type="compositionally biased region" description="Basic and acidic residues" evidence="6">
    <location>
        <begin position="498"/>
        <end position="507"/>
    </location>
</feature>
<name>A0A8H7PQ03_9FUNG</name>
<dbReference type="GO" id="GO:0051301">
    <property type="term" value="P:cell division"/>
    <property type="evidence" value="ECO:0007669"/>
    <property type="project" value="UniProtKB-KW"/>
</dbReference>
<keyword evidence="3" id="KW-0132">Cell division</keyword>
<dbReference type="Pfam" id="PF12348">
    <property type="entry name" value="CLASP_N"/>
    <property type="match status" value="1"/>
</dbReference>
<keyword evidence="5" id="KW-0498">Mitosis</keyword>
<organism evidence="8 9">
    <name type="scientific">Umbelopsis vinacea</name>
    <dbReference type="NCBI Taxonomy" id="44442"/>
    <lineage>
        <taxon>Eukaryota</taxon>
        <taxon>Fungi</taxon>
        <taxon>Fungi incertae sedis</taxon>
        <taxon>Mucoromycota</taxon>
        <taxon>Mucoromycotina</taxon>
        <taxon>Umbelopsidomycetes</taxon>
        <taxon>Umbelopsidales</taxon>
        <taxon>Umbelopsidaceae</taxon>
        <taxon>Umbelopsis</taxon>
    </lineage>
</organism>
<dbReference type="GO" id="GO:0005815">
    <property type="term" value="C:microtubule organizing center"/>
    <property type="evidence" value="ECO:0007669"/>
    <property type="project" value="TreeGrafter"/>
</dbReference>
<proteinExistence type="inferred from homology"/>
<evidence type="ECO:0000256" key="1">
    <source>
        <dbReference type="ARBA" id="ARBA00004186"/>
    </source>
</evidence>
<feature type="compositionally biased region" description="Polar residues" evidence="6">
    <location>
        <begin position="459"/>
        <end position="479"/>
    </location>
</feature>
<dbReference type="SUPFAM" id="SSF48371">
    <property type="entry name" value="ARM repeat"/>
    <property type="match status" value="1"/>
</dbReference>
<evidence type="ECO:0000313" key="8">
    <source>
        <dbReference type="EMBL" id="KAG2178319.1"/>
    </source>
</evidence>
<evidence type="ECO:0000256" key="5">
    <source>
        <dbReference type="ARBA" id="ARBA00022776"/>
    </source>
</evidence>
<evidence type="ECO:0000256" key="6">
    <source>
        <dbReference type="SAM" id="MobiDB-lite"/>
    </source>
</evidence>
<dbReference type="GO" id="GO:0090307">
    <property type="term" value="P:mitotic spindle assembly"/>
    <property type="evidence" value="ECO:0007669"/>
    <property type="project" value="TreeGrafter"/>
</dbReference>
<dbReference type="InterPro" id="IPR011989">
    <property type="entry name" value="ARM-like"/>
</dbReference>